<name>A0A5A8F462_9BACT</name>
<comment type="subcellular location">
    <subcellularLocation>
        <location evidence="1 13">Cell membrane</location>
        <topology evidence="1 13">Multi-pass membrane protein</topology>
    </subcellularLocation>
</comment>
<dbReference type="GO" id="GO:0015450">
    <property type="term" value="F:protein-transporting ATPase activity"/>
    <property type="evidence" value="ECO:0007669"/>
    <property type="project" value="InterPro"/>
</dbReference>
<evidence type="ECO:0000256" key="7">
    <source>
        <dbReference type="ARBA" id="ARBA00023010"/>
    </source>
</evidence>
<keyword evidence="2 13" id="KW-0813">Transport</keyword>
<dbReference type="PRINTS" id="PR01755">
    <property type="entry name" value="SECFTRNLCASE"/>
</dbReference>
<dbReference type="PANTHER" id="PTHR30081:SF8">
    <property type="entry name" value="PROTEIN TRANSLOCASE SUBUNIT SECF"/>
    <property type="match status" value="1"/>
</dbReference>
<evidence type="ECO:0000313" key="16">
    <source>
        <dbReference type="Proteomes" id="UP000322876"/>
    </source>
</evidence>
<comment type="similarity">
    <text evidence="11">In the N-terminal section; belongs to the SecD/SecF family. SecD subfamily.</text>
</comment>
<dbReference type="Gene3D" id="1.20.1640.10">
    <property type="entry name" value="Multidrug efflux transporter AcrB transmembrane domain"/>
    <property type="match status" value="1"/>
</dbReference>
<evidence type="ECO:0000256" key="10">
    <source>
        <dbReference type="ARBA" id="ARBA00060856"/>
    </source>
</evidence>
<dbReference type="FunFam" id="1.20.1640.10:FF:000024">
    <property type="entry name" value="Multifunctional fusion protein"/>
    <property type="match status" value="1"/>
</dbReference>
<evidence type="ECO:0000256" key="4">
    <source>
        <dbReference type="ARBA" id="ARBA00022692"/>
    </source>
</evidence>
<keyword evidence="3 13" id="KW-1003">Cell membrane</keyword>
<proteinExistence type="inferred from homology"/>
<feature type="transmembrane region" description="Helical" evidence="13">
    <location>
        <begin position="20"/>
        <end position="37"/>
    </location>
</feature>
<dbReference type="HAMAP" id="MF_01464_B">
    <property type="entry name" value="SecF_B"/>
    <property type="match status" value="1"/>
</dbReference>
<dbReference type="InterPro" id="IPR005665">
    <property type="entry name" value="SecF_bac"/>
</dbReference>
<comment type="subunit">
    <text evidence="12">Part of the essential Sec protein translocation apparatus which comprises SecA, SecYEG and auxiliary proteins SecDF-YajC and YidC.</text>
</comment>
<keyword evidence="8 13" id="KW-0472">Membrane</keyword>
<evidence type="ECO:0000256" key="9">
    <source>
        <dbReference type="ARBA" id="ARBA00059018"/>
    </source>
</evidence>
<evidence type="ECO:0000256" key="6">
    <source>
        <dbReference type="ARBA" id="ARBA00022989"/>
    </source>
</evidence>
<dbReference type="Proteomes" id="UP000322876">
    <property type="component" value="Unassembled WGS sequence"/>
</dbReference>
<dbReference type="GO" id="GO:0065002">
    <property type="term" value="P:intracellular protein transmembrane transport"/>
    <property type="evidence" value="ECO:0007669"/>
    <property type="project" value="UniProtKB-UniRule"/>
</dbReference>
<dbReference type="GO" id="GO:0043952">
    <property type="term" value="P:protein transport by the Sec complex"/>
    <property type="evidence" value="ECO:0007669"/>
    <property type="project" value="UniProtKB-UniRule"/>
</dbReference>
<keyword evidence="6 13" id="KW-1133">Transmembrane helix</keyword>
<evidence type="ECO:0000256" key="8">
    <source>
        <dbReference type="ARBA" id="ARBA00023136"/>
    </source>
</evidence>
<organism evidence="15 16">
    <name type="scientific">Deferribacter autotrophicus</name>
    <dbReference type="NCBI Taxonomy" id="500465"/>
    <lineage>
        <taxon>Bacteria</taxon>
        <taxon>Pseudomonadati</taxon>
        <taxon>Deferribacterota</taxon>
        <taxon>Deferribacteres</taxon>
        <taxon>Deferribacterales</taxon>
        <taxon>Deferribacteraceae</taxon>
        <taxon>Deferribacter</taxon>
    </lineage>
</organism>
<dbReference type="InterPro" id="IPR022813">
    <property type="entry name" value="SecD/SecF_arch_bac"/>
</dbReference>
<sequence length="297" mass="32907">MFEIIKPGTKIDFMGKARLFFLVSGVAVLLSIILIFTKGFNLGIDFAGGTVVQVKFEKAPQLDVLRKNIKKLNLGDVVIQNFGNDREVLIRIEKSDKDLNMVANDVKKVLSETFKDNKFQVDRVEQVGPQVGSELKRKATLAVIYALIGILIYVTIRFEFIFSVGAVLALFHDVIITLGVFSFAGKEINLPIVAAVLTIVGYSLNDTIVVYDRIRERIKASAGKFSFSELINRSINETLSRTLLTSFTTFLAVLALYIFGSEVIRNFAFSLLIGIIVGTYSSIGIASSLVYTIKKDK</sequence>
<comment type="function">
    <text evidence="9 13">Part of the Sec protein translocase complex. Interacts with the SecYEG preprotein conducting channel. SecDF uses the proton motive force (PMF) to complete protein translocation after the ATP-dependent function of SecA.</text>
</comment>
<dbReference type="InterPro" id="IPR022645">
    <property type="entry name" value="SecD/SecF_bac"/>
</dbReference>
<comment type="similarity">
    <text evidence="13">Belongs to the SecD/SecF family. SecF subfamily.</text>
</comment>
<evidence type="ECO:0000256" key="11">
    <source>
        <dbReference type="ARBA" id="ARBA00061053"/>
    </source>
</evidence>
<keyword evidence="5 13" id="KW-0653">Protein transport</keyword>
<feature type="domain" description="Protein export membrane protein SecD/SecF C-terminal" evidence="14">
    <location>
        <begin position="109"/>
        <end position="295"/>
    </location>
</feature>
<feature type="transmembrane region" description="Helical" evidence="13">
    <location>
        <begin position="190"/>
        <end position="211"/>
    </location>
</feature>
<dbReference type="RefSeq" id="WP_149266230.1">
    <property type="nucleotide sequence ID" value="NZ_VFJB01000004.1"/>
</dbReference>
<evidence type="ECO:0000256" key="1">
    <source>
        <dbReference type="ARBA" id="ARBA00004651"/>
    </source>
</evidence>
<feature type="transmembrane region" description="Helical" evidence="13">
    <location>
        <begin position="243"/>
        <end position="261"/>
    </location>
</feature>
<evidence type="ECO:0000256" key="13">
    <source>
        <dbReference type="HAMAP-Rule" id="MF_01464"/>
    </source>
</evidence>
<feature type="transmembrane region" description="Helical" evidence="13">
    <location>
        <begin position="267"/>
        <end position="293"/>
    </location>
</feature>
<dbReference type="GO" id="GO:0005886">
    <property type="term" value="C:plasma membrane"/>
    <property type="evidence" value="ECO:0007669"/>
    <property type="project" value="UniProtKB-SubCell"/>
</dbReference>
<evidence type="ECO:0000256" key="2">
    <source>
        <dbReference type="ARBA" id="ARBA00022448"/>
    </source>
</evidence>
<accession>A0A5A8F462</accession>
<keyword evidence="7 13" id="KW-0811">Translocation</keyword>
<keyword evidence="16" id="KW-1185">Reference proteome</keyword>
<feature type="transmembrane region" description="Helical" evidence="13">
    <location>
        <begin position="139"/>
        <end position="156"/>
    </location>
</feature>
<dbReference type="EMBL" id="VFJB01000004">
    <property type="protein sequence ID" value="KAA0258678.1"/>
    <property type="molecule type" value="Genomic_DNA"/>
</dbReference>
<dbReference type="OrthoDB" id="9774769at2"/>
<dbReference type="PANTHER" id="PTHR30081">
    <property type="entry name" value="PROTEIN-EXPORT MEMBRANE PROTEIN SEC"/>
    <property type="match status" value="1"/>
</dbReference>
<dbReference type="Pfam" id="PF02355">
    <property type="entry name" value="SecD_SecF_C"/>
    <property type="match status" value="1"/>
</dbReference>
<dbReference type="GO" id="GO:0006605">
    <property type="term" value="P:protein targeting"/>
    <property type="evidence" value="ECO:0007669"/>
    <property type="project" value="UniProtKB-UniRule"/>
</dbReference>
<keyword evidence="4 13" id="KW-0812">Transmembrane</keyword>
<dbReference type="InterPro" id="IPR022646">
    <property type="entry name" value="SecD/SecF_CS"/>
</dbReference>
<reference evidence="15 16" key="1">
    <citation type="submission" date="2019-06" db="EMBL/GenBank/DDBJ databases">
        <title>Genomic insights into carbon and energy metabolism of Deferribacter autotrophicus revealed new metabolic traits in the phylum Deferribacteres.</title>
        <authorList>
            <person name="Slobodkin A.I."/>
            <person name="Slobodkina G.B."/>
            <person name="Allioux M."/>
            <person name="Alain K."/>
            <person name="Jebbar M."/>
            <person name="Shadrin V."/>
            <person name="Kublanov I.V."/>
            <person name="Toshchakov S.V."/>
            <person name="Bonch-Osmolovskaya E.A."/>
        </authorList>
    </citation>
    <scope>NUCLEOTIDE SEQUENCE [LARGE SCALE GENOMIC DNA]</scope>
    <source>
        <strain evidence="15 16">SL50</strain>
    </source>
</reference>
<dbReference type="SUPFAM" id="SSF82866">
    <property type="entry name" value="Multidrug efflux transporter AcrB transmembrane domain"/>
    <property type="match status" value="1"/>
</dbReference>
<protein>
    <recommendedName>
        <fullName evidence="13">Protein-export membrane protein SecF</fullName>
    </recommendedName>
</protein>
<dbReference type="InterPro" id="IPR055344">
    <property type="entry name" value="SecD_SecF_C_bact"/>
</dbReference>
<dbReference type="AlphaFoldDB" id="A0A5A8F462"/>
<dbReference type="NCBIfam" id="TIGR00966">
    <property type="entry name" value="transloc_SecF"/>
    <property type="match status" value="1"/>
</dbReference>
<feature type="transmembrane region" description="Helical" evidence="13">
    <location>
        <begin position="161"/>
        <end position="184"/>
    </location>
</feature>
<comment type="caution">
    <text evidence="15">The sequence shown here is derived from an EMBL/GenBank/DDBJ whole genome shotgun (WGS) entry which is preliminary data.</text>
</comment>
<evidence type="ECO:0000259" key="14">
    <source>
        <dbReference type="Pfam" id="PF02355"/>
    </source>
</evidence>
<dbReference type="InterPro" id="IPR048634">
    <property type="entry name" value="SecD_SecF_C"/>
</dbReference>
<dbReference type="NCBIfam" id="TIGR00916">
    <property type="entry name" value="2A0604s01"/>
    <property type="match status" value="1"/>
</dbReference>
<evidence type="ECO:0000256" key="12">
    <source>
        <dbReference type="ARBA" id="ARBA00065973"/>
    </source>
</evidence>
<comment type="similarity">
    <text evidence="10">In the C-terminal section; belongs to the SecD/SecF family. SecF subfamily.</text>
</comment>
<evidence type="ECO:0000313" key="15">
    <source>
        <dbReference type="EMBL" id="KAA0258678.1"/>
    </source>
</evidence>
<dbReference type="Pfam" id="PF07549">
    <property type="entry name" value="Sec_GG"/>
    <property type="match status" value="1"/>
</dbReference>
<gene>
    <name evidence="13 15" type="primary">secF</name>
    <name evidence="15" type="ORF">FHQ18_05845</name>
</gene>
<evidence type="ECO:0000256" key="5">
    <source>
        <dbReference type="ARBA" id="ARBA00022927"/>
    </source>
</evidence>
<evidence type="ECO:0000256" key="3">
    <source>
        <dbReference type="ARBA" id="ARBA00022475"/>
    </source>
</evidence>
<comment type="subunit">
    <text evidence="13">Forms a complex with SecD. Part of the essential Sec protein translocation apparatus which comprises SecA, SecYEG and auxiliary proteins SecDF. Other proteins may also be involved.</text>
</comment>